<dbReference type="InterPro" id="IPR020846">
    <property type="entry name" value="MFS_dom"/>
</dbReference>
<organism evidence="7 8">
    <name type="scientific">Bradyrhizobium erythrophlei</name>
    <dbReference type="NCBI Taxonomy" id="1437360"/>
    <lineage>
        <taxon>Bacteria</taxon>
        <taxon>Pseudomonadati</taxon>
        <taxon>Pseudomonadota</taxon>
        <taxon>Alphaproteobacteria</taxon>
        <taxon>Hyphomicrobiales</taxon>
        <taxon>Nitrobacteraceae</taxon>
        <taxon>Bradyrhizobium</taxon>
    </lineage>
</organism>
<dbReference type="PROSITE" id="PS00216">
    <property type="entry name" value="SUGAR_TRANSPORT_1"/>
    <property type="match status" value="1"/>
</dbReference>
<evidence type="ECO:0000256" key="1">
    <source>
        <dbReference type="ARBA" id="ARBA00004141"/>
    </source>
</evidence>
<feature type="transmembrane region" description="Helical" evidence="5">
    <location>
        <begin position="243"/>
        <end position="261"/>
    </location>
</feature>
<keyword evidence="8" id="KW-1185">Reference proteome</keyword>
<reference evidence="8" key="1">
    <citation type="submission" date="2016-11" db="EMBL/GenBank/DDBJ databases">
        <authorList>
            <person name="Varghese N."/>
            <person name="Submissions S."/>
        </authorList>
    </citation>
    <scope>NUCLEOTIDE SEQUENCE [LARGE SCALE GENOMIC DNA]</scope>
    <source>
        <strain evidence="8">GAS401</strain>
    </source>
</reference>
<dbReference type="Pfam" id="PF07690">
    <property type="entry name" value="MFS_1"/>
    <property type="match status" value="1"/>
</dbReference>
<dbReference type="InterPro" id="IPR011701">
    <property type="entry name" value="MFS"/>
</dbReference>
<evidence type="ECO:0000256" key="4">
    <source>
        <dbReference type="ARBA" id="ARBA00023136"/>
    </source>
</evidence>
<feature type="transmembrane region" description="Helical" evidence="5">
    <location>
        <begin position="188"/>
        <end position="211"/>
    </location>
</feature>
<feature type="domain" description="Major facilitator superfamily (MFS) profile" evidence="6">
    <location>
        <begin position="32"/>
        <end position="422"/>
    </location>
</feature>
<comment type="subcellular location">
    <subcellularLocation>
        <location evidence="1">Membrane</location>
        <topology evidence="1">Multi-pass membrane protein</topology>
    </subcellularLocation>
</comment>
<feature type="transmembrane region" description="Helical" evidence="5">
    <location>
        <begin position="369"/>
        <end position="391"/>
    </location>
</feature>
<dbReference type="EMBL" id="LT670849">
    <property type="protein sequence ID" value="SHN72003.1"/>
    <property type="molecule type" value="Genomic_DNA"/>
</dbReference>
<feature type="transmembrane region" description="Helical" evidence="5">
    <location>
        <begin position="163"/>
        <end position="182"/>
    </location>
</feature>
<evidence type="ECO:0000313" key="7">
    <source>
        <dbReference type="EMBL" id="SHN72003.1"/>
    </source>
</evidence>
<feature type="transmembrane region" description="Helical" evidence="5">
    <location>
        <begin position="397"/>
        <end position="419"/>
    </location>
</feature>
<dbReference type="SUPFAM" id="SSF103473">
    <property type="entry name" value="MFS general substrate transporter"/>
    <property type="match status" value="1"/>
</dbReference>
<evidence type="ECO:0000259" key="6">
    <source>
        <dbReference type="PROSITE" id="PS50850"/>
    </source>
</evidence>
<feature type="transmembrane region" description="Helical" evidence="5">
    <location>
        <begin position="308"/>
        <end position="328"/>
    </location>
</feature>
<evidence type="ECO:0000313" key="8">
    <source>
        <dbReference type="Proteomes" id="UP000184096"/>
    </source>
</evidence>
<feature type="transmembrane region" description="Helical" evidence="5">
    <location>
        <begin position="66"/>
        <end position="90"/>
    </location>
</feature>
<accession>A0A1M7TMZ0</accession>
<keyword evidence="4 5" id="KW-0472">Membrane</keyword>
<protein>
    <submittedName>
        <fullName evidence="7">Sugar phosphate permease</fullName>
    </submittedName>
</protein>
<dbReference type="RefSeq" id="WP_072817872.1">
    <property type="nucleotide sequence ID" value="NZ_LT670849.1"/>
</dbReference>
<dbReference type="PANTHER" id="PTHR11662:SF399">
    <property type="entry name" value="FI19708P1-RELATED"/>
    <property type="match status" value="1"/>
</dbReference>
<evidence type="ECO:0000256" key="3">
    <source>
        <dbReference type="ARBA" id="ARBA00022989"/>
    </source>
</evidence>
<dbReference type="Gene3D" id="1.20.1250.20">
    <property type="entry name" value="MFS general substrate transporter like domains"/>
    <property type="match status" value="2"/>
</dbReference>
<dbReference type="PANTHER" id="PTHR11662">
    <property type="entry name" value="SOLUTE CARRIER FAMILY 17"/>
    <property type="match status" value="1"/>
</dbReference>
<dbReference type="InterPro" id="IPR050382">
    <property type="entry name" value="MFS_Na/Anion_cotransporter"/>
</dbReference>
<feature type="transmembrane region" description="Helical" evidence="5">
    <location>
        <begin position="334"/>
        <end position="357"/>
    </location>
</feature>
<dbReference type="CDD" id="cd17319">
    <property type="entry name" value="MFS_ExuT_GudP_like"/>
    <property type="match status" value="1"/>
</dbReference>
<dbReference type="OrthoDB" id="4474610at2"/>
<dbReference type="GO" id="GO:0016020">
    <property type="term" value="C:membrane"/>
    <property type="evidence" value="ECO:0007669"/>
    <property type="project" value="UniProtKB-SubCell"/>
</dbReference>
<dbReference type="GO" id="GO:0022857">
    <property type="term" value="F:transmembrane transporter activity"/>
    <property type="evidence" value="ECO:0007669"/>
    <property type="project" value="InterPro"/>
</dbReference>
<dbReference type="AlphaFoldDB" id="A0A1M7TMZ0"/>
<evidence type="ECO:0000256" key="2">
    <source>
        <dbReference type="ARBA" id="ARBA00022692"/>
    </source>
</evidence>
<dbReference type="Proteomes" id="UP000184096">
    <property type="component" value="Chromosome I"/>
</dbReference>
<keyword evidence="2 5" id="KW-0812">Transmembrane</keyword>
<feature type="transmembrane region" description="Helical" evidence="5">
    <location>
        <begin position="281"/>
        <end position="301"/>
    </location>
</feature>
<gene>
    <name evidence="7" type="ORF">SAMN05444170_2169</name>
</gene>
<evidence type="ECO:0000256" key="5">
    <source>
        <dbReference type="SAM" id="Phobius"/>
    </source>
</evidence>
<sequence>MTTDLGISGAAAAAAGASAKAEATVSPLRWIIALILFLAVLSAFFDRISVAVLFTNKEFQDALGTGFNPTLLGLLMTAFVFAYGCSGVLLSFVGDLFGLRRSLAIGTAFWGIFMTAMAGAGSFTQMLSMRILLGVAEGPQFSITNSLIKRWFPPREQARANSIWMIGSPLGSALGFPLMIFLETHYGWRAAFLFLALLNIVIILPLVLFFLRDNPPGAVAQPAPVAQPSYLSQVGLYCRDWRFWMLVIFNSAALVYLWGLNSWLPTYLIKVRGFDPRQTSLFSFLPFFLMFLGEVIAAALSDRIGRRAIVCLIGLFGAGATMYLVSIVPDAQTAAILIAVSAFFWGSALPPLFALSLQILPPRAVASGVGMFNGIGNIIGALSPVVMGGLIAETGSFNAGLMVLVGAATLGSLAMVPLVRRF</sequence>
<name>A0A1M7TMZ0_9BRAD</name>
<feature type="transmembrane region" description="Helical" evidence="5">
    <location>
        <begin position="31"/>
        <end position="54"/>
    </location>
</feature>
<dbReference type="InterPro" id="IPR036259">
    <property type="entry name" value="MFS_trans_sf"/>
</dbReference>
<dbReference type="PROSITE" id="PS50850">
    <property type="entry name" value="MFS"/>
    <property type="match status" value="1"/>
</dbReference>
<proteinExistence type="predicted"/>
<dbReference type="InterPro" id="IPR005829">
    <property type="entry name" value="Sugar_transporter_CS"/>
</dbReference>
<feature type="transmembrane region" description="Helical" evidence="5">
    <location>
        <begin position="102"/>
        <end position="123"/>
    </location>
</feature>
<keyword evidence="3 5" id="KW-1133">Transmembrane helix</keyword>